<dbReference type="EC" id="2.4.2.10" evidence="5"/>
<evidence type="ECO:0000256" key="10">
    <source>
        <dbReference type="ARBA" id="ARBA00022793"/>
    </source>
</evidence>
<dbReference type="PROSITE" id="PS00156">
    <property type="entry name" value="OMPDECASE"/>
    <property type="match status" value="1"/>
</dbReference>
<evidence type="ECO:0000256" key="14">
    <source>
        <dbReference type="PIRSR" id="PIRSR614732-1"/>
    </source>
</evidence>
<feature type="domain" description="Orotidine 5'-phosphate decarboxylase" evidence="16">
    <location>
        <begin position="247"/>
        <end position="455"/>
    </location>
</feature>
<dbReference type="SUPFAM" id="SSF53271">
    <property type="entry name" value="PRTase-like"/>
    <property type="match status" value="1"/>
</dbReference>
<keyword evidence="13" id="KW-0511">Multifunctional enzyme</keyword>
<dbReference type="Pfam" id="PF00156">
    <property type="entry name" value="Pribosyltran"/>
    <property type="match status" value="1"/>
</dbReference>
<dbReference type="PANTHER" id="PTHR19278:SF9">
    <property type="entry name" value="URIDINE 5'-MONOPHOSPHATE SYNTHASE"/>
    <property type="match status" value="1"/>
</dbReference>
<keyword evidence="9" id="KW-0808">Transferase</keyword>
<evidence type="ECO:0000256" key="12">
    <source>
        <dbReference type="ARBA" id="ARBA00023239"/>
    </source>
</evidence>
<dbReference type="GO" id="GO:0004588">
    <property type="term" value="F:orotate phosphoribosyltransferase activity"/>
    <property type="evidence" value="ECO:0007669"/>
    <property type="project" value="UniProtKB-EC"/>
</dbReference>
<evidence type="ECO:0000256" key="8">
    <source>
        <dbReference type="ARBA" id="ARBA00022676"/>
    </source>
</evidence>
<organism evidence="17 18">
    <name type="scientific">Planoprotostelium fungivorum</name>
    <dbReference type="NCBI Taxonomy" id="1890364"/>
    <lineage>
        <taxon>Eukaryota</taxon>
        <taxon>Amoebozoa</taxon>
        <taxon>Evosea</taxon>
        <taxon>Variosea</taxon>
        <taxon>Cavosteliida</taxon>
        <taxon>Cavosteliaceae</taxon>
        <taxon>Planoprotostelium</taxon>
    </lineage>
</organism>
<comment type="similarity">
    <text evidence="3">In the N-terminal section; belongs to the purine/pyrimidine phosphoribosyltransferase family.</text>
</comment>
<evidence type="ECO:0000256" key="7">
    <source>
        <dbReference type="ARBA" id="ARBA00015047"/>
    </source>
</evidence>
<dbReference type="Gene3D" id="3.40.50.2020">
    <property type="match status" value="1"/>
</dbReference>
<dbReference type="HAMAP" id="MF_01208">
    <property type="entry name" value="PyrE"/>
    <property type="match status" value="1"/>
</dbReference>
<keyword evidence="11" id="KW-0665">Pyrimidine biosynthesis</keyword>
<feature type="binding site" evidence="15">
    <location>
        <position position="253"/>
    </location>
    <ligand>
        <name>substrate</name>
    </ligand>
</feature>
<dbReference type="CDD" id="cd06223">
    <property type="entry name" value="PRTases_typeI"/>
    <property type="match status" value="1"/>
</dbReference>
<keyword evidence="12" id="KW-0456">Lyase</keyword>
<dbReference type="Proteomes" id="UP000241769">
    <property type="component" value="Unassembled WGS sequence"/>
</dbReference>
<evidence type="ECO:0000256" key="11">
    <source>
        <dbReference type="ARBA" id="ARBA00022975"/>
    </source>
</evidence>
<evidence type="ECO:0000313" key="18">
    <source>
        <dbReference type="Proteomes" id="UP000241769"/>
    </source>
</evidence>
<dbReference type="GO" id="GO:0006207">
    <property type="term" value="P:'de novo' pyrimidine nucleobase biosynthetic process"/>
    <property type="evidence" value="ECO:0007669"/>
    <property type="project" value="InterPro"/>
</dbReference>
<keyword evidence="18" id="KW-1185">Reference proteome</keyword>
<dbReference type="InterPro" id="IPR011060">
    <property type="entry name" value="RibuloseP-bd_barrel"/>
</dbReference>
<dbReference type="EMBL" id="MDYQ01000006">
    <property type="protein sequence ID" value="PRP89027.1"/>
    <property type="molecule type" value="Genomic_DNA"/>
</dbReference>
<evidence type="ECO:0000256" key="15">
    <source>
        <dbReference type="PIRSR" id="PIRSR614732-2"/>
    </source>
</evidence>
<feature type="active site" description="For OMPdecase activity" evidence="14">
    <location>
        <position position="308"/>
    </location>
</feature>
<dbReference type="InterPro" id="IPR000836">
    <property type="entry name" value="PRTase_dom"/>
</dbReference>
<comment type="pathway">
    <text evidence="2">Pyrimidine metabolism; UMP biosynthesis via de novo pathway; UMP from orotate: step 1/2.</text>
</comment>
<dbReference type="SUPFAM" id="SSF51366">
    <property type="entry name" value="Ribulose-phoshate binding barrel"/>
    <property type="match status" value="1"/>
</dbReference>
<keyword evidence="10" id="KW-0210">Decarboxylase</keyword>
<evidence type="ECO:0000256" key="1">
    <source>
        <dbReference type="ARBA" id="ARBA00004861"/>
    </source>
</evidence>
<dbReference type="EC" id="4.1.1.23" evidence="6"/>
<evidence type="ECO:0000256" key="13">
    <source>
        <dbReference type="ARBA" id="ARBA00023268"/>
    </source>
</evidence>
<dbReference type="SMART" id="SM00934">
    <property type="entry name" value="OMPdecase"/>
    <property type="match status" value="1"/>
</dbReference>
<dbReference type="Gene3D" id="3.20.20.70">
    <property type="entry name" value="Aldolase class I"/>
    <property type="match status" value="1"/>
</dbReference>
<dbReference type="OrthoDB" id="10263753at2759"/>
<dbReference type="InterPro" id="IPR014732">
    <property type="entry name" value="OMPdecase"/>
</dbReference>
<dbReference type="NCBIfam" id="TIGR00336">
    <property type="entry name" value="pyrE"/>
    <property type="match status" value="1"/>
</dbReference>
<dbReference type="InterPro" id="IPR013785">
    <property type="entry name" value="Aldolase_TIM"/>
</dbReference>
<dbReference type="InterPro" id="IPR001754">
    <property type="entry name" value="OMPdeCOase_dom"/>
</dbReference>
<feature type="binding site" evidence="15">
    <location>
        <position position="366"/>
    </location>
    <ligand>
        <name>substrate</name>
    </ligand>
</feature>
<evidence type="ECO:0000256" key="9">
    <source>
        <dbReference type="ARBA" id="ARBA00022679"/>
    </source>
</evidence>
<dbReference type="GO" id="GO:0004590">
    <property type="term" value="F:orotidine-5'-phosphate decarboxylase activity"/>
    <property type="evidence" value="ECO:0007669"/>
    <property type="project" value="UniProtKB-EC"/>
</dbReference>
<dbReference type="InterPro" id="IPR004467">
    <property type="entry name" value="Or_phspho_trans_dom"/>
</dbReference>
<dbReference type="FunFam" id="3.20.20.70:FF:000114">
    <property type="entry name" value="Decarboxylase,orotidine phosphate"/>
    <property type="match status" value="1"/>
</dbReference>
<keyword evidence="8" id="KW-0328">Glycosyltransferase</keyword>
<dbReference type="UniPathway" id="UPA00070">
    <property type="reaction ID" value="UER00119"/>
</dbReference>
<comment type="pathway">
    <text evidence="1">Pyrimidine metabolism; UMP biosynthesis via de novo pathway; UMP from orotate: step 2/2.</text>
</comment>
<comment type="caution">
    <text evidence="17">The sequence shown here is derived from an EMBL/GenBank/DDBJ whole genome shotgun (WGS) entry which is preliminary data.</text>
</comment>
<dbReference type="AlphaFoldDB" id="A0A2P6NYJ4"/>
<dbReference type="CDD" id="cd04725">
    <property type="entry name" value="OMP_decarboxylase_like"/>
    <property type="match status" value="1"/>
</dbReference>
<evidence type="ECO:0000256" key="2">
    <source>
        <dbReference type="ARBA" id="ARBA00004889"/>
    </source>
</evidence>
<evidence type="ECO:0000256" key="3">
    <source>
        <dbReference type="ARBA" id="ARBA00006221"/>
    </source>
</evidence>
<evidence type="ECO:0000313" key="17">
    <source>
        <dbReference type="EMBL" id="PRP89027.1"/>
    </source>
</evidence>
<dbReference type="Pfam" id="PF00215">
    <property type="entry name" value="OMPdecase"/>
    <property type="match status" value="1"/>
</dbReference>
<dbReference type="STRING" id="1890364.A0A2P6NYJ4"/>
<comment type="similarity">
    <text evidence="4">In the C-terminal section; belongs to the OMP decarboxylase family.</text>
</comment>
<dbReference type="FunCoup" id="A0A2P6NYJ4">
    <property type="interactions" value="922"/>
</dbReference>
<dbReference type="PANTHER" id="PTHR19278">
    <property type="entry name" value="OROTATE PHOSPHORIBOSYLTRANSFERASE"/>
    <property type="match status" value="1"/>
</dbReference>
<dbReference type="InterPro" id="IPR023031">
    <property type="entry name" value="OPRT"/>
</dbReference>
<dbReference type="InterPro" id="IPR029057">
    <property type="entry name" value="PRTase-like"/>
</dbReference>
<protein>
    <recommendedName>
        <fullName evidence="7">Uridine 5'-monophosphate synthase</fullName>
        <ecNumber evidence="5">2.4.2.10</ecNumber>
        <ecNumber evidence="6">4.1.1.23</ecNumber>
    </recommendedName>
</protein>
<evidence type="ECO:0000256" key="4">
    <source>
        <dbReference type="ARBA" id="ARBA00009769"/>
    </source>
</evidence>
<proteinExistence type="inferred from homology"/>
<feature type="binding site" evidence="15">
    <location>
        <position position="427"/>
    </location>
    <ligand>
        <name>substrate</name>
    </ligand>
</feature>
<feature type="active site" description="For OMPdecase activity" evidence="14">
    <location>
        <position position="311"/>
    </location>
</feature>
<evidence type="ECO:0000256" key="5">
    <source>
        <dbReference type="ARBA" id="ARBA00011971"/>
    </source>
</evidence>
<accession>A0A2P6NYJ4</accession>
<dbReference type="InterPro" id="IPR018089">
    <property type="entry name" value="OMPdecase_AS"/>
</dbReference>
<gene>
    <name evidence="17" type="ORF">PROFUN_02305</name>
</gene>
<reference evidence="17 18" key="1">
    <citation type="journal article" date="2018" name="Genome Biol. Evol.">
        <title>Multiple Roots of Fruiting Body Formation in Amoebozoa.</title>
        <authorList>
            <person name="Hillmann F."/>
            <person name="Forbes G."/>
            <person name="Novohradska S."/>
            <person name="Ferling I."/>
            <person name="Riege K."/>
            <person name="Groth M."/>
            <person name="Westermann M."/>
            <person name="Marz M."/>
            <person name="Spaller T."/>
            <person name="Winckler T."/>
            <person name="Schaap P."/>
            <person name="Glockner G."/>
        </authorList>
    </citation>
    <scope>NUCLEOTIDE SEQUENCE [LARGE SCALE GENOMIC DNA]</scope>
    <source>
        <strain evidence="17 18">Jena</strain>
    </source>
</reference>
<dbReference type="InParanoid" id="A0A2P6NYJ4"/>
<dbReference type="NCBIfam" id="TIGR01740">
    <property type="entry name" value="pyrF"/>
    <property type="match status" value="1"/>
</dbReference>
<evidence type="ECO:0000256" key="6">
    <source>
        <dbReference type="ARBA" id="ARBA00012321"/>
    </source>
</evidence>
<feature type="active site" description="For OMPdecase activity" evidence="14">
    <location>
        <position position="306"/>
    </location>
</feature>
<dbReference type="GO" id="GO:0044205">
    <property type="term" value="P:'de novo' UMP biosynthetic process"/>
    <property type="evidence" value="ECO:0007669"/>
    <property type="project" value="UniProtKB-UniPathway"/>
</dbReference>
<evidence type="ECO:0000259" key="16">
    <source>
        <dbReference type="SMART" id="SM00934"/>
    </source>
</evidence>
<name>A0A2P6NYJ4_9EUKA</name>
<sequence length="469" mass="51932">MAIETLEDVVLELHRINAVKFGQFKLKSGVISPFYIDLRLLPSYPQLLKTVAKFMWQKAEIANRDQLTLTGVPYTALPIATAIGIDENLPVLIVRKERKAYGTGNMVEGEITKGVTRTLILEDVVTSGGSVLTTAKQLEEEGIIVDRAVVFLNREQGGKENLTKEGYDLRSVIGIRQVLDILHTKGKLSDEQYKQAIDFISVPVPQPNAESTPAPAAASLSYTERAAKSKSELGAKLLRLMDEKKTNLALAADVLRSEELLRIAEEVGPEICILKTHVDILEDYEPGFPDRLREIADRHNFLIFEDRKFADIGNTVKHQYSGGVHRIAKWSDITNSHIVSGASSVASLKEVGKPLGRGLLLIAQMSTADANTSAQTVENSLKAAREHADFVFGFICQEKIAKEADDVAFVHMTPGVHLQREGDNQGQHYNTPQHVITQKKGITESNDRRGEAKRYREAGWSAYQSTLNH</sequence>
<feature type="binding site" evidence="15">
    <location>
        <position position="275"/>
    </location>
    <ligand>
        <name>substrate</name>
    </ligand>
</feature>